<accession>A0A1S1X0L1</accession>
<evidence type="ECO:0000256" key="9">
    <source>
        <dbReference type="ARBA" id="ARBA00023136"/>
    </source>
</evidence>
<dbReference type="OrthoDB" id="8587570at2"/>
<evidence type="ECO:0000256" key="10">
    <source>
        <dbReference type="SAM" id="Phobius"/>
    </source>
</evidence>
<comment type="caution">
    <text evidence="11">The sequence shown here is derived from an EMBL/GenBank/DDBJ whole genome shotgun (WGS) entry which is preliminary data.</text>
</comment>
<evidence type="ECO:0000313" key="11">
    <source>
        <dbReference type="EMBL" id="OHX12868.1"/>
    </source>
</evidence>
<sequence length="194" mass="20743">MSAQRQGGMTLLEILVAMSLLAILSVMGYKAFGSLLIARERLMQTGEQWVDVARAFRRLESDLTGQQPQPTAADQQQGLTLGASSLTLMQDGKGQSLVLEAVSTRYPGGVERVSYHAGNGGLSWSAGDAGGGAAISYALLGAGMQVSWRVMLNDGSWQDAWPISDAAQGRVARALEMRVLMPGKQQAHRVWVLP</sequence>
<dbReference type="Pfam" id="PF07963">
    <property type="entry name" value="N_methyl"/>
    <property type="match status" value="1"/>
</dbReference>
<evidence type="ECO:0000256" key="1">
    <source>
        <dbReference type="ARBA" id="ARBA00004377"/>
    </source>
</evidence>
<dbReference type="InterPro" id="IPR051621">
    <property type="entry name" value="T2SS_protein_J"/>
</dbReference>
<evidence type="ECO:0000313" key="12">
    <source>
        <dbReference type="EMBL" id="OHX19944.1"/>
    </source>
</evidence>
<dbReference type="GO" id="GO:0005886">
    <property type="term" value="C:plasma membrane"/>
    <property type="evidence" value="ECO:0007669"/>
    <property type="project" value="UniProtKB-SubCell"/>
</dbReference>
<dbReference type="SUPFAM" id="SSF54523">
    <property type="entry name" value="Pili subunits"/>
    <property type="match status" value="1"/>
</dbReference>
<evidence type="ECO:0000256" key="7">
    <source>
        <dbReference type="ARBA" id="ARBA00022692"/>
    </source>
</evidence>
<evidence type="ECO:0000256" key="6">
    <source>
        <dbReference type="ARBA" id="ARBA00022519"/>
    </source>
</evidence>
<dbReference type="AlphaFoldDB" id="A0A1S1X0L1"/>
<name>A0A1S1X0L1_9NEIS</name>
<dbReference type="RefSeq" id="WP_071113065.1">
    <property type="nucleotide sequence ID" value="NZ_MKCS01000001.1"/>
</dbReference>
<evidence type="ECO:0000313" key="13">
    <source>
        <dbReference type="Proteomes" id="UP000180088"/>
    </source>
</evidence>
<dbReference type="STRING" id="1903179.BI347_04630"/>
<dbReference type="PANTHER" id="PTHR39583:SF2">
    <property type="entry name" value="TYPE II SECRETION SYSTEM PROTEIN J"/>
    <property type="match status" value="1"/>
</dbReference>
<evidence type="ECO:0000256" key="5">
    <source>
        <dbReference type="ARBA" id="ARBA00022481"/>
    </source>
</evidence>
<evidence type="ECO:0000256" key="8">
    <source>
        <dbReference type="ARBA" id="ARBA00022989"/>
    </source>
</evidence>
<comment type="similarity">
    <text evidence="2">Belongs to the GSP J family.</text>
</comment>
<dbReference type="GO" id="GO:0015627">
    <property type="term" value="C:type II protein secretion system complex"/>
    <property type="evidence" value="ECO:0007669"/>
    <property type="project" value="InterPro"/>
</dbReference>
<evidence type="ECO:0000256" key="4">
    <source>
        <dbReference type="ARBA" id="ARBA00022475"/>
    </source>
</evidence>
<dbReference type="Pfam" id="PF11612">
    <property type="entry name" value="T2SSJ"/>
    <property type="match status" value="1"/>
</dbReference>
<dbReference type="PANTHER" id="PTHR39583">
    <property type="entry name" value="TYPE II SECRETION SYSTEM PROTEIN J-RELATED"/>
    <property type="match status" value="1"/>
</dbReference>
<evidence type="ECO:0000313" key="14">
    <source>
        <dbReference type="Proteomes" id="UP000180280"/>
    </source>
</evidence>
<dbReference type="Proteomes" id="UP000180280">
    <property type="component" value="Unassembled WGS sequence"/>
</dbReference>
<reference evidence="13 14" key="1">
    <citation type="submission" date="2016-09" db="EMBL/GenBank/DDBJ databases">
        <title>Chromobacterium muskegensis sp. nov., an insecticidal bacterium isolated from Sphagnum bogs.</title>
        <authorList>
            <person name="Sparks M.E."/>
            <person name="Blackburn M.B."/>
            <person name="Gundersen-Rindal D.E."/>
            <person name="Mitchell A."/>
            <person name="Farrar R."/>
            <person name="Kuhar D."/>
        </authorList>
    </citation>
    <scope>NUCLEOTIDE SEQUENCE [LARGE SCALE GENOMIC DNA]</scope>
    <source>
        <strain evidence="12 14">14B-1</strain>
        <strain evidence="11 13">37-2</strain>
    </source>
</reference>
<dbReference type="InterPro" id="IPR010055">
    <property type="entry name" value="T2SS_protein-GspJ"/>
</dbReference>
<protein>
    <recommendedName>
        <fullName evidence="3">Type II secretion system protein J</fullName>
    </recommendedName>
</protein>
<dbReference type="NCBIfam" id="TIGR02532">
    <property type="entry name" value="IV_pilin_GFxxxE"/>
    <property type="match status" value="1"/>
</dbReference>
<keyword evidence="4" id="KW-1003">Cell membrane</keyword>
<dbReference type="Proteomes" id="UP000180088">
    <property type="component" value="Unassembled WGS sequence"/>
</dbReference>
<keyword evidence="5" id="KW-0488">Methylation</keyword>
<keyword evidence="14" id="KW-1185">Reference proteome</keyword>
<keyword evidence="6" id="KW-0997">Cell inner membrane</keyword>
<dbReference type="EMBL" id="MKCT01000021">
    <property type="protein sequence ID" value="OHX19944.1"/>
    <property type="molecule type" value="Genomic_DNA"/>
</dbReference>
<keyword evidence="8 10" id="KW-1133">Transmembrane helix</keyword>
<dbReference type="EMBL" id="MKCS01000001">
    <property type="protein sequence ID" value="OHX12868.1"/>
    <property type="molecule type" value="Genomic_DNA"/>
</dbReference>
<dbReference type="InterPro" id="IPR012902">
    <property type="entry name" value="N_methyl_site"/>
</dbReference>
<gene>
    <name evidence="12" type="ORF">BI344_15685</name>
    <name evidence="11" type="ORF">BI347_04630</name>
</gene>
<dbReference type="PROSITE" id="PS00409">
    <property type="entry name" value="PROKAR_NTER_METHYL"/>
    <property type="match status" value="1"/>
</dbReference>
<organism evidence="11 13">
    <name type="scientific">Chromobacterium sphagni</name>
    <dbReference type="NCBI Taxonomy" id="1903179"/>
    <lineage>
        <taxon>Bacteria</taxon>
        <taxon>Pseudomonadati</taxon>
        <taxon>Pseudomonadota</taxon>
        <taxon>Betaproteobacteria</taxon>
        <taxon>Neisseriales</taxon>
        <taxon>Chromobacteriaceae</taxon>
        <taxon>Chromobacterium</taxon>
    </lineage>
</organism>
<evidence type="ECO:0000256" key="2">
    <source>
        <dbReference type="ARBA" id="ARBA00011084"/>
    </source>
</evidence>
<dbReference type="InterPro" id="IPR045584">
    <property type="entry name" value="Pilin-like"/>
</dbReference>
<proteinExistence type="inferred from homology"/>
<evidence type="ECO:0000256" key="3">
    <source>
        <dbReference type="ARBA" id="ARBA00021539"/>
    </source>
</evidence>
<comment type="subcellular location">
    <subcellularLocation>
        <location evidence="1">Cell inner membrane</location>
        <topology evidence="1">Single-pass membrane protein</topology>
    </subcellularLocation>
</comment>
<feature type="transmembrane region" description="Helical" evidence="10">
    <location>
        <begin position="14"/>
        <end position="38"/>
    </location>
</feature>
<dbReference type="GO" id="GO:0015628">
    <property type="term" value="P:protein secretion by the type II secretion system"/>
    <property type="evidence" value="ECO:0007669"/>
    <property type="project" value="InterPro"/>
</dbReference>
<keyword evidence="9 10" id="KW-0472">Membrane</keyword>
<keyword evidence="7 10" id="KW-0812">Transmembrane</keyword>